<gene>
    <name evidence="7" type="ORF">HQ35_04975</name>
</gene>
<evidence type="ECO:0000256" key="3">
    <source>
        <dbReference type="ARBA" id="ARBA00022578"/>
    </source>
</evidence>
<comment type="similarity">
    <text evidence="2 6">Belongs to the transposase mutator family.</text>
</comment>
<dbReference type="NCBIfam" id="NF033543">
    <property type="entry name" value="transpos_IS256"/>
    <property type="match status" value="1"/>
</dbReference>
<dbReference type="GO" id="GO:0003677">
    <property type="term" value="F:DNA binding"/>
    <property type="evidence" value="ECO:0007669"/>
    <property type="project" value="UniProtKB-UniRule"/>
</dbReference>
<dbReference type="GO" id="GO:0004803">
    <property type="term" value="F:transposase activity"/>
    <property type="evidence" value="ECO:0007669"/>
    <property type="project" value="UniProtKB-UniRule"/>
</dbReference>
<sequence>MKAEFDFESIKNKAIEQLKSGKSLLGKDGAFAPLLESILNAALEGEMDAHLTSEERENGNRRNGKMYKQVQPPLGEVTVSTPRDRNSSFDPQFIKKRETILAEGVADRIIGLYALGNSTREISNWLEENLGNRVSAETISSITDRVLPEIKSWKSRMLDSVYPIVWMDAIHYKVTDERGCAVTRAIYNVLGIDKEGHKDVLGMYIYRNEGANVWLSVLTDLPNRGVEDILIACVDGLKGFPETIQSVYPDTVVQLCIVHQIRNSIKYVSSKNRKEFLKDLKCVYQAVSKDAAEDELKKLEQKWGELYPIVIKSWQDNWDKLSEYFQFTSGIRKLIYTTNTVEGYHRQIRKVTKNKGVFPTDIALEKLVYLAYRNIRKKWSMPLANWGTISQQLAIKFGERFKLL</sequence>
<evidence type="ECO:0000313" key="7">
    <source>
        <dbReference type="EMBL" id="KGN80983.1"/>
    </source>
</evidence>
<dbReference type="PANTHER" id="PTHR33217">
    <property type="entry name" value="TRANSPOSASE FOR INSERTION SEQUENCE ELEMENT IS1081"/>
    <property type="match status" value="1"/>
</dbReference>
<evidence type="ECO:0000256" key="6">
    <source>
        <dbReference type="RuleBase" id="RU365089"/>
    </source>
</evidence>
<dbReference type="PROSITE" id="PS01007">
    <property type="entry name" value="TRANSPOSASE_MUTATOR"/>
    <property type="match status" value="1"/>
</dbReference>
<organism evidence="7 8">
    <name type="scientific">Porphyromonas cangingivalis</name>
    <dbReference type="NCBI Taxonomy" id="36874"/>
    <lineage>
        <taxon>Bacteria</taxon>
        <taxon>Pseudomonadati</taxon>
        <taxon>Bacteroidota</taxon>
        <taxon>Bacteroidia</taxon>
        <taxon>Bacteroidales</taxon>
        <taxon>Porphyromonadaceae</taxon>
        <taxon>Porphyromonas</taxon>
    </lineage>
</organism>
<dbReference type="OrthoDB" id="9779930at2"/>
<accession>A0A0A2EPY9</accession>
<dbReference type="Pfam" id="PF00872">
    <property type="entry name" value="Transposase_mut"/>
    <property type="match status" value="1"/>
</dbReference>
<dbReference type="PANTHER" id="PTHR33217:SF8">
    <property type="entry name" value="MUTATOR FAMILY TRANSPOSASE"/>
    <property type="match status" value="1"/>
</dbReference>
<evidence type="ECO:0000256" key="4">
    <source>
        <dbReference type="ARBA" id="ARBA00023125"/>
    </source>
</evidence>
<proteinExistence type="inferred from homology"/>
<evidence type="ECO:0000256" key="1">
    <source>
        <dbReference type="ARBA" id="ARBA00002190"/>
    </source>
</evidence>
<keyword evidence="5 6" id="KW-0233">DNA recombination</keyword>
<keyword evidence="4 6" id="KW-0238">DNA-binding</keyword>
<name>A0A0A2EPY9_PORCN</name>
<comment type="function">
    <text evidence="1 6">Required for the transposition of the insertion element.</text>
</comment>
<keyword evidence="3 6" id="KW-0815">Transposition</keyword>
<keyword evidence="8" id="KW-1185">Reference proteome</keyword>
<dbReference type="Proteomes" id="UP000030125">
    <property type="component" value="Unassembled WGS sequence"/>
</dbReference>
<evidence type="ECO:0000256" key="2">
    <source>
        <dbReference type="ARBA" id="ARBA00010961"/>
    </source>
</evidence>
<keyword evidence="6" id="KW-0814">Transposable element</keyword>
<reference evidence="7 8" key="1">
    <citation type="submission" date="2014-08" db="EMBL/GenBank/DDBJ databases">
        <title>Porphyromonas cangingivalis strain:COT-109_OH1386 Genome sequencing.</title>
        <authorList>
            <person name="Wallis C."/>
            <person name="Deusch O."/>
            <person name="O'Flynn C."/>
            <person name="Davis I."/>
            <person name="Jospin G."/>
            <person name="Darling A.E."/>
            <person name="Coil D.A."/>
            <person name="Alexiev A."/>
            <person name="Horsfall A."/>
            <person name="Kirkwood N."/>
            <person name="Harris S."/>
            <person name="Eisen J.A."/>
        </authorList>
    </citation>
    <scope>NUCLEOTIDE SEQUENCE [LARGE SCALE GENOMIC DNA]</scope>
    <source>
        <strain evidence="8">COT-109 OH1386</strain>
    </source>
</reference>
<comment type="caution">
    <text evidence="7">The sequence shown here is derived from an EMBL/GenBank/DDBJ whole genome shotgun (WGS) entry which is preliminary data.</text>
</comment>
<evidence type="ECO:0000256" key="5">
    <source>
        <dbReference type="ARBA" id="ARBA00023172"/>
    </source>
</evidence>
<evidence type="ECO:0000313" key="8">
    <source>
        <dbReference type="Proteomes" id="UP000030125"/>
    </source>
</evidence>
<dbReference type="EMBL" id="JQJD01000033">
    <property type="protein sequence ID" value="KGN80983.1"/>
    <property type="molecule type" value="Genomic_DNA"/>
</dbReference>
<protein>
    <recommendedName>
        <fullName evidence="6">Mutator family transposase</fullName>
    </recommendedName>
</protein>
<dbReference type="RefSeq" id="WP_036851512.1">
    <property type="nucleotide sequence ID" value="NZ_JQJD01000033.1"/>
</dbReference>
<dbReference type="GO" id="GO:0006313">
    <property type="term" value="P:DNA transposition"/>
    <property type="evidence" value="ECO:0007669"/>
    <property type="project" value="UniProtKB-UniRule"/>
</dbReference>
<dbReference type="AlphaFoldDB" id="A0A0A2EPY9"/>
<dbReference type="InterPro" id="IPR001207">
    <property type="entry name" value="Transposase_mutator"/>
</dbReference>